<dbReference type="GO" id="GO:0004252">
    <property type="term" value="F:serine-type endopeptidase activity"/>
    <property type="evidence" value="ECO:0007669"/>
    <property type="project" value="InterPro"/>
</dbReference>
<dbReference type="GO" id="GO:0016887">
    <property type="term" value="F:ATP hydrolysis activity"/>
    <property type="evidence" value="ECO:0007669"/>
    <property type="project" value="InterPro"/>
</dbReference>
<dbReference type="InterPro" id="IPR027417">
    <property type="entry name" value="P-loop_NTPase"/>
</dbReference>
<protein>
    <recommendedName>
        <fullName evidence="1">ATPase AAA-type core domain-containing protein</fullName>
    </recommendedName>
</protein>
<dbReference type="FunFam" id="1.20.5.5270:FF:000001">
    <property type="entry name" value="Lon protease homolog, mitochondrial"/>
    <property type="match status" value="1"/>
</dbReference>
<evidence type="ECO:0000259" key="1">
    <source>
        <dbReference type="Pfam" id="PF00004"/>
    </source>
</evidence>
<dbReference type="SUPFAM" id="SSF52540">
    <property type="entry name" value="P-loop containing nucleoside triphosphate hydrolases"/>
    <property type="match status" value="1"/>
</dbReference>
<dbReference type="PANTHER" id="PTHR43718:SF2">
    <property type="entry name" value="LON PROTEASE HOMOLOG, MITOCHONDRIAL"/>
    <property type="match status" value="1"/>
</dbReference>
<dbReference type="Proteomes" id="UP000426265">
    <property type="component" value="Unassembled WGS sequence"/>
</dbReference>
<reference evidence="2 3" key="1">
    <citation type="submission" date="2019-11" db="EMBL/GenBank/DDBJ databases">
        <authorList>
            <person name="Jiao W.-B."/>
            <person name="Schneeberger K."/>
        </authorList>
    </citation>
    <scope>NUCLEOTIDE SEQUENCE [LARGE SCALE GENOMIC DNA]</scope>
    <source>
        <strain evidence="3">cv. An-1</strain>
    </source>
</reference>
<dbReference type="InterPro" id="IPR027065">
    <property type="entry name" value="Lon_Prtase"/>
</dbReference>
<name>A0A654F628_ARATH</name>
<dbReference type="Pfam" id="PF00004">
    <property type="entry name" value="AAA"/>
    <property type="match status" value="1"/>
</dbReference>
<dbReference type="InterPro" id="IPR003959">
    <property type="entry name" value="ATPase_AAA_core"/>
</dbReference>
<dbReference type="EMBL" id="CACRSJ010000106">
    <property type="protein sequence ID" value="VYS56435.1"/>
    <property type="molecule type" value="Genomic_DNA"/>
</dbReference>
<feature type="domain" description="ATPase AAA-type core" evidence="1">
    <location>
        <begin position="98"/>
        <end position="131"/>
    </location>
</feature>
<dbReference type="AlphaFoldDB" id="A0A654F628"/>
<accession>A0A654F628</accession>
<dbReference type="GO" id="GO:0004176">
    <property type="term" value="F:ATP-dependent peptidase activity"/>
    <property type="evidence" value="ECO:0007669"/>
    <property type="project" value="InterPro"/>
</dbReference>
<proteinExistence type="predicted"/>
<organism evidence="2 3">
    <name type="scientific">Arabidopsis thaliana</name>
    <name type="common">Mouse-ear cress</name>
    <dbReference type="NCBI Taxonomy" id="3702"/>
    <lineage>
        <taxon>Eukaryota</taxon>
        <taxon>Viridiplantae</taxon>
        <taxon>Streptophyta</taxon>
        <taxon>Embryophyta</taxon>
        <taxon>Tracheophyta</taxon>
        <taxon>Spermatophyta</taxon>
        <taxon>Magnoliopsida</taxon>
        <taxon>eudicotyledons</taxon>
        <taxon>Gunneridae</taxon>
        <taxon>Pentapetalae</taxon>
        <taxon>rosids</taxon>
        <taxon>malvids</taxon>
        <taxon>Brassicales</taxon>
        <taxon>Brassicaceae</taxon>
        <taxon>Camelineae</taxon>
        <taxon>Arabidopsis</taxon>
    </lineage>
</organism>
<evidence type="ECO:0000313" key="2">
    <source>
        <dbReference type="EMBL" id="VYS56435.1"/>
    </source>
</evidence>
<sequence length="135" mass="15192">MIFHHPSCVPSATLQIFQQFRERIKPNKLKIPKRVLQVIDEELTKLEVFKTGNDFTIARNYLEWLTVFPWGNYSGENCDVMTAEKILDEDHYGLSNIICLAGPPGVGKTSIAHSIARALHRNFFQFSVGGLSTAG</sequence>
<gene>
    <name evidence="2" type="ORF">AN1_LOCUS11889</name>
</gene>
<dbReference type="GO" id="GO:0030163">
    <property type="term" value="P:protein catabolic process"/>
    <property type="evidence" value="ECO:0007669"/>
    <property type="project" value="InterPro"/>
</dbReference>
<dbReference type="Gene3D" id="3.40.50.300">
    <property type="entry name" value="P-loop containing nucleotide triphosphate hydrolases"/>
    <property type="match status" value="1"/>
</dbReference>
<dbReference type="PANTHER" id="PTHR43718">
    <property type="entry name" value="LON PROTEASE"/>
    <property type="match status" value="1"/>
</dbReference>
<evidence type="ECO:0000313" key="3">
    <source>
        <dbReference type="Proteomes" id="UP000426265"/>
    </source>
</evidence>
<dbReference type="GO" id="GO:0005524">
    <property type="term" value="F:ATP binding"/>
    <property type="evidence" value="ECO:0007669"/>
    <property type="project" value="InterPro"/>
</dbReference>
<dbReference type="Gene3D" id="1.20.5.5270">
    <property type="match status" value="1"/>
</dbReference>